<gene>
    <name evidence="3" type="ORF">AVDCRST_MAG40-2539</name>
</gene>
<dbReference type="GO" id="GO:0000270">
    <property type="term" value="P:peptidoglycan metabolic process"/>
    <property type="evidence" value="ECO:0007669"/>
    <property type="project" value="TreeGrafter"/>
</dbReference>
<dbReference type="PANTHER" id="PTHR30023:SF0">
    <property type="entry name" value="PENICILLIN-SENSITIVE CARBOXYPEPTIDASE A"/>
    <property type="match status" value="1"/>
</dbReference>
<name>A0A6J4LWQ7_9BACT</name>
<dbReference type="EMBL" id="CADCTX010000723">
    <property type="protein sequence ID" value="CAA9343993.1"/>
    <property type="molecule type" value="Genomic_DNA"/>
</dbReference>
<dbReference type="PANTHER" id="PTHR30023">
    <property type="entry name" value="D-ALANYL-D-ALANINE CARBOXYPEPTIDASE"/>
    <property type="match status" value="1"/>
</dbReference>
<comment type="similarity">
    <text evidence="1">Belongs to the peptidase S13 family.</text>
</comment>
<dbReference type="NCBIfam" id="TIGR00666">
    <property type="entry name" value="PBP4"/>
    <property type="match status" value="1"/>
</dbReference>
<dbReference type="EC" id="3.4.16.4" evidence="3"/>
<dbReference type="PRINTS" id="PR00922">
    <property type="entry name" value="DADACBPTASE3"/>
</dbReference>
<protein>
    <submittedName>
        <fullName evidence="3">D-alanyl-D-alanine carboxypeptidase</fullName>
        <ecNumber evidence="3">3.4.16.4</ecNumber>
    </submittedName>
</protein>
<dbReference type="InterPro" id="IPR012338">
    <property type="entry name" value="Beta-lactam/transpept-like"/>
</dbReference>
<keyword evidence="3" id="KW-0645">Protease</keyword>
<dbReference type="Gene3D" id="3.40.710.10">
    <property type="entry name" value="DD-peptidase/beta-lactamase superfamily"/>
    <property type="match status" value="2"/>
</dbReference>
<evidence type="ECO:0000256" key="1">
    <source>
        <dbReference type="ARBA" id="ARBA00006096"/>
    </source>
</evidence>
<dbReference type="SUPFAM" id="SSF56601">
    <property type="entry name" value="beta-lactamase/transpeptidase-like"/>
    <property type="match status" value="1"/>
</dbReference>
<accession>A0A6J4LWQ7</accession>
<evidence type="ECO:0000313" key="3">
    <source>
        <dbReference type="EMBL" id="CAA9343993.1"/>
    </source>
</evidence>
<dbReference type="AlphaFoldDB" id="A0A6J4LWQ7"/>
<dbReference type="GO" id="GO:0006508">
    <property type="term" value="P:proteolysis"/>
    <property type="evidence" value="ECO:0007669"/>
    <property type="project" value="InterPro"/>
</dbReference>
<evidence type="ECO:0000256" key="2">
    <source>
        <dbReference type="ARBA" id="ARBA00022801"/>
    </source>
</evidence>
<reference evidence="3" key="1">
    <citation type="submission" date="2020-02" db="EMBL/GenBank/DDBJ databases">
        <authorList>
            <person name="Meier V. D."/>
        </authorList>
    </citation>
    <scope>NUCLEOTIDE SEQUENCE</scope>
    <source>
        <strain evidence="3">AVDCRST_MAG40</strain>
    </source>
</reference>
<sequence length="474" mass="49039">AATPVAPVALRHTTPRTATALAGDLAYMLNGRTRGGAWGAMVVSLTRGDTLFKHEADTRLQPASTMKMYTSVVALERLGPTYQISTDVLRDGAVGSDGTLVGNLVLRGAGDPAFSNRFLPGDPSAPVNVLAQFVAGAGIKRVTGDLIGDATAFDAQLIPAGWNPRNLGSGYAAPVSALSINENILWLAVTPGGAGGTARVALEPATTALRVESRVRTVGGTGARVTAYRGHDGEIVVRGTIGSRAPTRRFSLVINDPAAYTLGAFHAALAARGVVVDGTTRLAPTPARAERVTGLPSPPLARVIAHMNRESNNHYAELLFRDAARGPAGDRVGSAESGNQLLQDVLGKRVGVAPGAVFAADGSGLSTLDQVTARSMVQLLSYAHQAPWSSVFHASLPVAGESGTLRGHMRYTPAHGNLHAKTGTTNHVVSLGGYVTGAGGEVLAFSFIYNGADRWNARSAMDAMGATLAGFARE</sequence>
<dbReference type="InterPro" id="IPR000667">
    <property type="entry name" value="Peptidase_S13"/>
</dbReference>
<organism evidence="3">
    <name type="scientific">uncultured Gemmatimonadaceae bacterium</name>
    <dbReference type="NCBI Taxonomy" id="246130"/>
    <lineage>
        <taxon>Bacteria</taxon>
        <taxon>Pseudomonadati</taxon>
        <taxon>Gemmatimonadota</taxon>
        <taxon>Gemmatimonadia</taxon>
        <taxon>Gemmatimonadales</taxon>
        <taxon>Gemmatimonadaceae</taxon>
        <taxon>environmental samples</taxon>
    </lineage>
</organism>
<keyword evidence="2 3" id="KW-0378">Hydrolase</keyword>
<proteinExistence type="inferred from homology"/>
<keyword evidence="3" id="KW-0121">Carboxypeptidase</keyword>
<dbReference type="Pfam" id="PF02113">
    <property type="entry name" value="Peptidase_S13"/>
    <property type="match status" value="1"/>
</dbReference>
<dbReference type="GO" id="GO:0009002">
    <property type="term" value="F:serine-type D-Ala-D-Ala carboxypeptidase activity"/>
    <property type="evidence" value="ECO:0007669"/>
    <property type="project" value="UniProtKB-EC"/>
</dbReference>
<feature type="non-terminal residue" evidence="3">
    <location>
        <position position="1"/>
    </location>
</feature>